<dbReference type="GO" id="GO:0022857">
    <property type="term" value="F:transmembrane transporter activity"/>
    <property type="evidence" value="ECO:0007669"/>
    <property type="project" value="InterPro"/>
</dbReference>
<comment type="caution">
    <text evidence="7">The sequence shown here is derived from an EMBL/GenBank/DDBJ whole genome shotgun (WGS) entry which is preliminary data.</text>
</comment>
<evidence type="ECO:0000256" key="5">
    <source>
        <dbReference type="ARBA" id="ARBA00023136"/>
    </source>
</evidence>
<evidence type="ECO:0000313" key="7">
    <source>
        <dbReference type="EMBL" id="KUM55650.1"/>
    </source>
</evidence>
<proteinExistence type="predicted"/>
<organism evidence="7 8">
    <name type="scientific">Penicillium freii</name>
    <dbReference type="NCBI Taxonomy" id="48697"/>
    <lineage>
        <taxon>Eukaryota</taxon>
        <taxon>Fungi</taxon>
        <taxon>Dikarya</taxon>
        <taxon>Ascomycota</taxon>
        <taxon>Pezizomycotina</taxon>
        <taxon>Eurotiomycetes</taxon>
        <taxon>Eurotiomycetidae</taxon>
        <taxon>Eurotiales</taxon>
        <taxon>Aspergillaceae</taxon>
        <taxon>Penicillium</taxon>
    </lineage>
</organism>
<evidence type="ECO:0000256" key="3">
    <source>
        <dbReference type="ARBA" id="ARBA00022692"/>
    </source>
</evidence>
<feature type="transmembrane region" description="Helical" evidence="6">
    <location>
        <begin position="229"/>
        <end position="251"/>
    </location>
</feature>
<evidence type="ECO:0000313" key="8">
    <source>
        <dbReference type="Proteomes" id="UP000055045"/>
    </source>
</evidence>
<evidence type="ECO:0008006" key="9">
    <source>
        <dbReference type="Google" id="ProtNLM"/>
    </source>
</evidence>
<protein>
    <recommendedName>
        <fullName evidence="9">Major facilitator superfamily (MFS) profile domain-containing protein</fullName>
    </recommendedName>
</protein>
<keyword evidence="4 6" id="KW-1133">Transmembrane helix</keyword>
<comment type="subcellular location">
    <subcellularLocation>
        <location evidence="1">Membrane</location>
        <topology evidence="1">Multi-pass membrane protein</topology>
    </subcellularLocation>
</comment>
<feature type="transmembrane region" description="Helical" evidence="6">
    <location>
        <begin position="194"/>
        <end position="217"/>
    </location>
</feature>
<feature type="transmembrane region" description="Helical" evidence="6">
    <location>
        <begin position="482"/>
        <end position="504"/>
    </location>
</feature>
<dbReference type="Pfam" id="PF07690">
    <property type="entry name" value="MFS_1"/>
    <property type="match status" value="1"/>
</dbReference>
<accession>A0A101M883</accession>
<keyword evidence="8" id="KW-1185">Reference proteome</keyword>
<dbReference type="InterPro" id="IPR036259">
    <property type="entry name" value="MFS_trans_sf"/>
</dbReference>
<evidence type="ECO:0000256" key="4">
    <source>
        <dbReference type="ARBA" id="ARBA00022989"/>
    </source>
</evidence>
<dbReference type="EMBL" id="LLXE01000710">
    <property type="protein sequence ID" value="KUM55650.1"/>
    <property type="molecule type" value="Genomic_DNA"/>
</dbReference>
<sequence length="587" mass="65454">MSTTRYTVPIPGSTQILETREQLNDMAMQYPLGTVDDRNGGYYLLDHDATVLAIASDSLCEELDASMEAAKRYHSSHPELVEESEDVAPQSIEEASPGLSKRSCSHPRCHTHALCRSYSDCHAGHIRSKVHAVQRDRRFISAAVIICPASSLEISTTHTPTIFKVRPSIFLPFCEISWGILVTCISQAPNAKTIYALRVLLGLFSAVFWPTALSMIFNWYTPTELAKRIAFFNVSDAAGGMFLSALQAALYTNMNGVHGITKWQWLFIVSGTVTIGQGLLGLVIIPDSPVLTRAIWLTDTKKTPCKKAYGRLRRQYLKHNSYEGCRTEAWVNRANSYFPLYLKALEDSSGHLRFSTYQVNVIPMGGYALQILINLSVNALSDWKHWRWQISVAPAFLLGIVLSVLSAWPSDWRVIITFYFLTYATNAVSPSLLAWMAELLKKEPEARSIIVALTVTIVYIGHATIPIRVWRTSDSSRYPIGFPLATAFIFSSIFVQLGNCSAVFHWGCVAYAKIQVFHSQHATCSGWFSPKFSLCLSRTHPTHPRSRHAETDMPHTTIGCGKQGFPSAQPYLSHIFCIVNTQFGPST</sequence>
<evidence type="ECO:0000256" key="2">
    <source>
        <dbReference type="ARBA" id="ARBA00022448"/>
    </source>
</evidence>
<dbReference type="GO" id="GO:0016020">
    <property type="term" value="C:membrane"/>
    <property type="evidence" value="ECO:0007669"/>
    <property type="project" value="UniProtKB-SubCell"/>
</dbReference>
<dbReference type="PANTHER" id="PTHR43791">
    <property type="entry name" value="PERMEASE-RELATED"/>
    <property type="match status" value="1"/>
</dbReference>
<keyword evidence="5 6" id="KW-0472">Membrane</keyword>
<feature type="transmembrane region" description="Helical" evidence="6">
    <location>
        <begin position="449"/>
        <end position="470"/>
    </location>
</feature>
<keyword evidence="2" id="KW-0813">Transport</keyword>
<feature type="transmembrane region" description="Helical" evidence="6">
    <location>
        <begin position="263"/>
        <end position="285"/>
    </location>
</feature>
<feature type="transmembrane region" description="Helical" evidence="6">
    <location>
        <begin position="414"/>
        <end position="437"/>
    </location>
</feature>
<dbReference type="AlphaFoldDB" id="A0A101M883"/>
<keyword evidence="3 6" id="KW-0812">Transmembrane</keyword>
<dbReference type="SUPFAM" id="SSF103473">
    <property type="entry name" value="MFS general substrate transporter"/>
    <property type="match status" value="1"/>
</dbReference>
<name>A0A101M883_PENFR</name>
<feature type="transmembrane region" description="Helical" evidence="6">
    <location>
        <begin position="390"/>
        <end position="408"/>
    </location>
</feature>
<evidence type="ECO:0000256" key="1">
    <source>
        <dbReference type="ARBA" id="ARBA00004141"/>
    </source>
</evidence>
<dbReference type="Gene3D" id="1.20.1250.20">
    <property type="entry name" value="MFS general substrate transporter like domains"/>
    <property type="match status" value="1"/>
</dbReference>
<reference evidence="7 8" key="1">
    <citation type="submission" date="2015-10" db="EMBL/GenBank/DDBJ databases">
        <title>Genome sequencing of Penicillium freii.</title>
        <authorList>
            <person name="Nguyen H.D."/>
            <person name="Visagie C.M."/>
            <person name="Seifert K.A."/>
        </authorList>
    </citation>
    <scope>NUCLEOTIDE SEQUENCE [LARGE SCALE GENOMIC DNA]</scope>
    <source>
        <strain evidence="7 8">DAOM 242723</strain>
    </source>
</reference>
<dbReference type="PANTHER" id="PTHR43791:SF39">
    <property type="entry name" value="TRANSPORTER LIZ1_SEO1, PUTATIVE (AFU_ORTHOLOGUE AFUA_3G00980)-RELATED"/>
    <property type="match status" value="1"/>
</dbReference>
<evidence type="ECO:0000256" key="6">
    <source>
        <dbReference type="SAM" id="Phobius"/>
    </source>
</evidence>
<gene>
    <name evidence="7" type="ORF">ACN42_g11597</name>
</gene>
<dbReference type="InterPro" id="IPR011701">
    <property type="entry name" value="MFS"/>
</dbReference>
<dbReference type="Proteomes" id="UP000055045">
    <property type="component" value="Unassembled WGS sequence"/>
</dbReference>